<accession>A0AC34QQP6</accession>
<evidence type="ECO:0000313" key="2">
    <source>
        <dbReference type="WBParaSite" id="JU765_v2.g18443.t1"/>
    </source>
</evidence>
<sequence>MLRKSVILSSRVIHISSRNLTKGVPSLMVTEKAAKRLKEIAQPGEALRVTVEGGGCSGFEYKLDLDSKITQEDEIIEKDGAKVVVDKMSLEFIKGSTVDFQQDLIRQSFKIVNNPMADKGCSCGTSFSVKL</sequence>
<dbReference type="Proteomes" id="UP000887576">
    <property type="component" value="Unplaced"/>
</dbReference>
<dbReference type="WBParaSite" id="JU765_v2.g18443.t1">
    <property type="protein sequence ID" value="JU765_v2.g18443.t1"/>
    <property type="gene ID" value="JU765_v2.g18443"/>
</dbReference>
<protein>
    <submittedName>
        <fullName evidence="2">FeS cluster biogenesis domain-containing protein</fullName>
    </submittedName>
</protein>
<proteinExistence type="predicted"/>
<reference evidence="2" key="1">
    <citation type="submission" date="2022-11" db="UniProtKB">
        <authorList>
            <consortium name="WormBaseParasite"/>
        </authorList>
    </citation>
    <scope>IDENTIFICATION</scope>
</reference>
<evidence type="ECO:0000313" key="1">
    <source>
        <dbReference type="Proteomes" id="UP000887576"/>
    </source>
</evidence>
<organism evidence="1 2">
    <name type="scientific">Panagrolaimus sp. JU765</name>
    <dbReference type="NCBI Taxonomy" id="591449"/>
    <lineage>
        <taxon>Eukaryota</taxon>
        <taxon>Metazoa</taxon>
        <taxon>Ecdysozoa</taxon>
        <taxon>Nematoda</taxon>
        <taxon>Chromadorea</taxon>
        <taxon>Rhabditida</taxon>
        <taxon>Tylenchina</taxon>
        <taxon>Panagrolaimomorpha</taxon>
        <taxon>Panagrolaimoidea</taxon>
        <taxon>Panagrolaimidae</taxon>
        <taxon>Panagrolaimus</taxon>
    </lineage>
</organism>
<name>A0AC34QQP6_9BILA</name>